<gene>
    <name evidence="2" type="ORF">ACFSKL_12605</name>
</gene>
<accession>A0ABW4VPK5</accession>
<dbReference type="EMBL" id="JBHUHR010000038">
    <property type="protein sequence ID" value="MFD2035636.1"/>
    <property type="molecule type" value="Genomic_DNA"/>
</dbReference>
<evidence type="ECO:0000256" key="1">
    <source>
        <dbReference type="SAM" id="Phobius"/>
    </source>
</evidence>
<keyword evidence="1" id="KW-0812">Transmembrane</keyword>
<keyword evidence="1" id="KW-0472">Membrane</keyword>
<keyword evidence="1" id="KW-1133">Transmembrane helix</keyword>
<dbReference type="Proteomes" id="UP001597361">
    <property type="component" value="Unassembled WGS sequence"/>
</dbReference>
<feature type="transmembrane region" description="Helical" evidence="1">
    <location>
        <begin position="110"/>
        <end position="129"/>
    </location>
</feature>
<dbReference type="RefSeq" id="WP_376886571.1">
    <property type="nucleotide sequence ID" value="NZ_JBHUHR010000038.1"/>
</dbReference>
<feature type="transmembrane region" description="Helical" evidence="1">
    <location>
        <begin position="12"/>
        <end position="30"/>
    </location>
</feature>
<feature type="transmembrane region" description="Helical" evidence="1">
    <location>
        <begin position="37"/>
        <end position="56"/>
    </location>
</feature>
<evidence type="ECO:0000313" key="2">
    <source>
        <dbReference type="EMBL" id="MFD2035636.1"/>
    </source>
</evidence>
<reference evidence="3" key="1">
    <citation type="journal article" date="2019" name="Int. J. Syst. Evol. Microbiol.">
        <title>The Global Catalogue of Microorganisms (GCM) 10K type strain sequencing project: providing services to taxonomists for standard genome sequencing and annotation.</title>
        <authorList>
            <consortium name="The Broad Institute Genomics Platform"/>
            <consortium name="The Broad Institute Genome Sequencing Center for Infectious Disease"/>
            <person name="Wu L."/>
            <person name="Ma J."/>
        </authorList>
    </citation>
    <scope>NUCLEOTIDE SEQUENCE [LARGE SCALE GENOMIC DNA]</scope>
    <source>
        <strain evidence="3">CGMCC 1.15180</strain>
    </source>
</reference>
<evidence type="ECO:0000313" key="3">
    <source>
        <dbReference type="Proteomes" id="UP001597361"/>
    </source>
</evidence>
<name>A0ABW4VPK5_9BACT</name>
<organism evidence="2 3">
    <name type="scientific">Belliella marina</name>
    <dbReference type="NCBI Taxonomy" id="1644146"/>
    <lineage>
        <taxon>Bacteria</taxon>
        <taxon>Pseudomonadati</taxon>
        <taxon>Bacteroidota</taxon>
        <taxon>Cytophagia</taxon>
        <taxon>Cytophagales</taxon>
        <taxon>Cyclobacteriaceae</taxon>
        <taxon>Belliella</taxon>
    </lineage>
</organism>
<sequence length="228" mass="26679">MGAYLEALHHTGYYYTFIGVVQVLAALLLLYHRTVMVGALLYFSIIVNIWVLSLAVRFDGSLMSSTLMVFANLYLICWNYDRFKYLFSTPKVTVSDLTKTLNKNKFPLKFFSGVLFAIFLVFVVAFKVFDVRPRNTIEQCKSQFENTEYENEGFEFCNCVHSKGGPLKICLDQYEINIKKLSHPRNLKFLNLIFFSFTNKRDRITKPFFIRIYTREIDNVLSMNAYDM</sequence>
<keyword evidence="3" id="KW-1185">Reference proteome</keyword>
<comment type="caution">
    <text evidence="2">The sequence shown here is derived from an EMBL/GenBank/DDBJ whole genome shotgun (WGS) entry which is preliminary data.</text>
</comment>
<proteinExistence type="predicted"/>
<protein>
    <submittedName>
        <fullName evidence="2">DoxX family protein</fullName>
    </submittedName>
</protein>